<proteinExistence type="predicted"/>
<keyword evidence="2" id="KW-1185">Reference proteome</keyword>
<dbReference type="EMBL" id="JBAFVH010000003">
    <property type="protein sequence ID" value="MFG1371724.1"/>
    <property type="molecule type" value="Genomic_DNA"/>
</dbReference>
<evidence type="ECO:0000313" key="1">
    <source>
        <dbReference type="EMBL" id="MFG1371724.1"/>
    </source>
</evidence>
<protein>
    <submittedName>
        <fullName evidence="1">DUF3987 domain-containing protein</fullName>
    </submittedName>
</protein>
<dbReference type="InterPro" id="IPR025048">
    <property type="entry name" value="DUF3987"/>
</dbReference>
<gene>
    <name evidence="1" type="ORF">V5F32_06095</name>
</gene>
<dbReference type="Proteomes" id="UP001604002">
    <property type="component" value="Unassembled WGS sequence"/>
</dbReference>
<sequence length="342" mass="36255">MSDVTGNVVELADYRTSPQEADPSLALPPGFAGALARFIFEQAIRPVPEVAITGALGLLAGIAGCRWSISNTGLNMYLILLARSGVGKEAMSTGIMALVDTCNAHFAATGRPALGDKHVLGAELASGPALVKAMESRSSFVALMGEFGHVFREMADNRNPAMRSLRKQLTLLLSASGVTSKGGGIIRAKEADSTKLEGKYAFSLVGDCTPGSFYSAATVGMMEDGFMSRFTVVDYPGERPDKNLAQVLSPAPELVDRLCAIIEHAATLEREGRFVAVECTPEGSAELDAFGLDCDAHIRAADEDETIRQVWNRAHLKALRIAALLAVADDYESPIIGTEHAA</sequence>
<evidence type="ECO:0000313" key="2">
    <source>
        <dbReference type="Proteomes" id="UP001604002"/>
    </source>
</evidence>
<name>A0ABW6ZVF3_9HYPH</name>
<dbReference type="RefSeq" id="WP_393991688.1">
    <property type="nucleotide sequence ID" value="NZ_JBAFVH010000003.1"/>
</dbReference>
<accession>A0ABW6ZVF3</accession>
<dbReference type="Pfam" id="PF13148">
    <property type="entry name" value="DUF3987"/>
    <property type="match status" value="1"/>
</dbReference>
<reference evidence="1 2" key="1">
    <citation type="submission" date="2024-02" db="EMBL/GenBank/DDBJ databases">
        <title>Expansion and revision of Xanthobacter and proposal of Roseixanthobacter gen. nov.</title>
        <authorList>
            <person name="Soltysiak M.P.M."/>
            <person name="Jalihal A."/>
            <person name="Ory A."/>
            <person name="Chrisophersen C."/>
            <person name="Lee A.D."/>
            <person name="Boulton J."/>
            <person name="Springer M."/>
        </authorList>
    </citation>
    <scope>NUCLEOTIDE SEQUENCE [LARGE SCALE GENOMIC DNA]</scope>
    <source>
        <strain evidence="1 2">23A</strain>
    </source>
</reference>
<organism evidence="1 2">
    <name type="scientific">Xanthobacter oligotrophicus</name>
    <dbReference type="NCBI Taxonomy" id="2607286"/>
    <lineage>
        <taxon>Bacteria</taxon>
        <taxon>Pseudomonadati</taxon>
        <taxon>Pseudomonadota</taxon>
        <taxon>Alphaproteobacteria</taxon>
        <taxon>Hyphomicrobiales</taxon>
        <taxon>Xanthobacteraceae</taxon>
        <taxon>Xanthobacter</taxon>
    </lineage>
</organism>
<comment type="caution">
    <text evidence="1">The sequence shown here is derived from an EMBL/GenBank/DDBJ whole genome shotgun (WGS) entry which is preliminary data.</text>
</comment>